<dbReference type="Proteomes" id="UP000314294">
    <property type="component" value="Unassembled WGS sequence"/>
</dbReference>
<dbReference type="AlphaFoldDB" id="A0A4Z2H1Q3"/>
<name>A0A4Z2H1Q3_9TELE</name>
<comment type="caution">
    <text evidence="2">The sequence shown here is derived from an EMBL/GenBank/DDBJ whole genome shotgun (WGS) entry which is preliminary data.</text>
</comment>
<evidence type="ECO:0000313" key="3">
    <source>
        <dbReference type="Proteomes" id="UP000314294"/>
    </source>
</evidence>
<protein>
    <submittedName>
        <fullName evidence="2">Uncharacterized protein</fullName>
    </submittedName>
</protein>
<reference evidence="2 3" key="1">
    <citation type="submission" date="2019-03" db="EMBL/GenBank/DDBJ databases">
        <title>First draft genome of Liparis tanakae, snailfish: a comprehensive survey of snailfish specific genes.</title>
        <authorList>
            <person name="Kim W."/>
            <person name="Song I."/>
            <person name="Jeong J.-H."/>
            <person name="Kim D."/>
            <person name="Kim S."/>
            <person name="Ryu S."/>
            <person name="Song J.Y."/>
            <person name="Lee S.K."/>
        </authorList>
    </citation>
    <scope>NUCLEOTIDE SEQUENCE [LARGE SCALE GENOMIC DNA]</scope>
    <source>
        <tissue evidence="2">Muscle</tissue>
    </source>
</reference>
<proteinExistence type="predicted"/>
<keyword evidence="3" id="KW-1185">Reference proteome</keyword>
<evidence type="ECO:0000256" key="1">
    <source>
        <dbReference type="SAM" id="MobiDB-lite"/>
    </source>
</evidence>
<evidence type="ECO:0000313" key="2">
    <source>
        <dbReference type="EMBL" id="TNN59013.1"/>
    </source>
</evidence>
<accession>A0A4Z2H1Q3</accession>
<feature type="compositionally biased region" description="Basic and acidic residues" evidence="1">
    <location>
        <begin position="47"/>
        <end position="62"/>
    </location>
</feature>
<organism evidence="2 3">
    <name type="scientific">Liparis tanakae</name>
    <name type="common">Tanaka's snailfish</name>
    <dbReference type="NCBI Taxonomy" id="230148"/>
    <lineage>
        <taxon>Eukaryota</taxon>
        <taxon>Metazoa</taxon>
        <taxon>Chordata</taxon>
        <taxon>Craniata</taxon>
        <taxon>Vertebrata</taxon>
        <taxon>Euteleostomi</taxon>
        <taxon>Actinopterygii</taxon>
        <taxon>Neopterygii</taxon>
        <taxon>Teleostei</taxon>
        <taxon>Neoteleostei</taxon>
        <taxon>Acanthomorphata</taxon>
        <taxon>Eupercaria</taxon>
        <taxon>Perciformes</taxon>
        <taxon>Cottioidei</taxon>
        <taxon>Cottales</taxon>
        <taxon>Liparidae</taxon>
        <taxon>Liparis</taxon>
    </lineage>
</organism>
<sequence>MAPLAAPLSLWASQTSRAEQIRPGLPLPPPFLPGSRLVNKRQNQRQPTEEGQHAEPSTEHVHFGAPVPCQLPFRRPGLIQ</sequence>
<dbReference type="EMBL" id="SRLO01000365">
    <property type="protein sequence ID" value="TNN59013.1"/>
    <property type="molecule type" value="Genomic_DNA"/>
</dbReference>
<gene>
    <name evidence="2" type="ORF">EYF80_030751</name>
</gene>
<feature type="region of interest" description="Disordered" evidence="1">
    <location>
        <begin position="18"/>
        <end position="67"/>
    </location>
</feature>